<sequence>MDRARRAMPIGNKQCHARFVKKCQETHKKKLHEMKCSIDNHEPKRHPHLRKNLKKEQLMEERYAEIERDNRLLLEKMSYIMRHSSLDNDNQMQYAHSLNREQRKRELQRITRENQNILGRIQAAEPTYDHLAWAEHEKQHEDYMKNICELPLVINGTQTYEGSEDEGVPM</sequence>
<dbReference type="Proteomes" id="UP001363151">
    <property type="component" value="Unassembled WGS sequence"/>
</dbReference>
<dbReference type="PANTHER" id="PTHR33768:SF3">
    <property type="entry name" value="MIP11318P"/>
    <property type="match status" value="1"/>
</dbReference>
<reference evidence="2 3" key="1">
    <citation type="submission" date="2024-03" db="EMBL/GenBank/DDBJ databases">
        <title>Aureococcus anophagefferens CCMP1851 and Kratosvirus quantuckense: Draft genome of a second virus-susceptible host strain in the model system.</title>
        <authorList>
            <person name="Chase E."/>
            <person name="Truchon A.R."/>
            <person name="Schepens W."/>
            <person name="Wilhelm S.W."/>
        </authorList>
    </citation>
    <scope>NUCLEOTIDE SEQUENCE [LARGE SCALE GENOMIC DNA]</scope>
    <source>
        <strain evidence="2 3">CCMP1851</strain>
    </source>
</reference>
<comment type="caution">
    <text evidence="2">The sequence shown here is derived from an EMBL/GenBank/DDBJ whole genome shotgun (WGS) entry which is preliminary data.</text>
</comment>
<gene>
    <name evidence="2" type="ORF">SO694_00084135</name>
</gene>
<name>A0ABR1G443_AURAN</name>
<evidence type="ECO:0000256" key="1">
    <source>
        <dbReference type="ARBA" id="ARBA00008315"/>
    </source>
</evidence>
<dbReference type="EMBL" id="JBBJCI010000124">
    <property type="protein sequence ID" value="KAK7247900.1"/>
    <property type="molecule type" value="Genomic_DNA"/>
</dbReference>
<proteinExistence type="inferred from homology"/>
<protein>
    <submittedName>
        <fullName evidence="2">Uncharacterized protein</fullName>
    </submittedName>
</protein>
<keyword evidence="3" id="KW-1185">Reference proteome</keyword>
<evidence type="ECO:0000313" key="2">
    <source>
        <dbReference type="EMBL" id="KAK7247900.1"/>
    </source>
</evidence>
<evidence type="ECO:0000313" key="3">
    <source>
        <dbReference type="Proteomes" id="UP001363151"/>
    </source>
</evidence>
<organism evidence="2 3">
    <name type="scientific">Aureococcus anophagefferens</name>
    <name type="common">Harmful bloom alga</name>
    <dbReference type="NCBI Taxonomy" id="44056"/>
    <lineage>
        <taxon>Eukaryota</taxon>
        <taxon>Sar</taxon>
        <taxon>Stramenopiles</taxon>
        <taxon>Ochrophyta</taxon>
        <taxon>Pelagophyceae</taxon>
        <taxon>Pelagomonadales</taxon>
        <taxon>Pelagomonadaceae</taxon>
        <taxon>Aureococcus</taxon>
    </lineage>
</organism>
<dbReference type="InterPro" id="IPR038792">
    <property type="entry name" value="CFAP97D1/2"/>
</dbReference>
<accession>A0ABR1G443</accession>
<dbReference type="PANTHER" id="PTHR33768">
    <property type="entry name" value="MIP11318P"/>
    <property type="match status" value="1"/>
</dbReference>
<dbReference type="Pfam" id="PF13879">
    <property type="entry name" value="Hmw_CFAP97"/>
    <property type="match status" value="1"/>
</dbReference>
<dbReference type="InterPro" id="IPR029488">
    <property type="entry name" value="Hmw/CFAP97"/>
</dbReference>
<comment type="similarity">
    <text evidence="1">Belongs to the CFAP97 family.</text>
</comment>